<evidence type="ECO:0000256" key="6">
    <source>
        <dbReference type="ARBA" id="ARBA00023235"/>
    </source>
</evidence>
<organism evidence="13 14">
    <name type="scientific">Trifolium pratense</name>
    <name type="common">Red clover</name>
    <dbReference type="NCBI Taxonomy" id="57577"/>
    <lineage>
        <taxon>Eukaryota</taxon>
        <taxon>Viridiplantae</taxon>
        <taxon>Streptophyta</taxon>
        <taxon>Embryophyta</taxon>
        <taxon>Tracheophyta</taxon>
        <taxon>Spermatophyta</taxon>
        <taxon>Magnoliopsida</taxon>
        <taxon>eudicotyledons</taxon>
        <taxon>Gunneridae</taxon>
        <taxon>Pentapetalae</taxon>
        <taxon>rosids</taxon>
        <taxon>fabids</taxon>
        <taxon>Fabales</taxon>
        <taxon>Fabaceae</taxon>
        <taxon>Papilionoideae</taxon>
        <taxon>50 kb inversion clade</taxon>
        <taxon>NPAAA clade</taxon>
        <taxon>Hologalegina</taxon>
        <taxon>IRL clade</taxon>
        <taxon>Trifolieae</taxon>
        <taxon>Trifolium</taxon>
    </lineage>
</organism>
<keyword evidence="5 8" id="KW-0238">DNA-binding</keyword>
<dbReference type="Gene3D" id="3.90.15.10">
    <property type="entry name" value="Topoisomerase I, Chain A, domain 3"/>
    <property type="match status" value="1"/>
</dbReference>
<dbReference type="FunFam" id="3.90.15.10:FF:000003">
    <property type="entry name" value="DNA topoisomerase I"/>
    <property type="match status" value="1"/>
</dbReference>
<evidence type="ECO:0000256" key="7">
    <source>
        <dbReference type="ARBA" id="ARBA00023242"/>
    </source>
</evidence>
<feature type="active site" description="O-(3'-phospho-DNA)-tyrosine intermediate" evidence="8">
    <location>
        <position position="929"/>
    </location>
</feature>
<dbReference type="Proteomes" id="UP000236291">
    <property type="component" value="Unassembled WGS sequence"/>
</dbReference>
<dbReference type="InterPro" id="IPR051062">
    <property type="entry name" value="Topoisomerase_IB"/>
</dbReference>
<dbReference type="Pfam" id="PF01028">
    <property type="entry name" value="Topoisom_I"/>
    <property type="match status" value="1"/>
</dbReference>
<keyword evidence="10" id="KW-0175">Coiled coil</keyword>
<evidence type="ECO:0000259" key="12">
    <source>
        <dbReference type="SMART" id="SM00435"/>
    </source>
</evidence>
<feature type="region of interest" description="Disordered" evidence="11">
    <location>
        <begin position="305"/>
        <end position="331"/>
    </location>
</feature>
<dbReference type="InterPro" id="IPR013500">
    <property type="entry name" value="TopoI_cat_euk"/>
</dbReference>
<gene>
    <name evidence="13" type="ORF">L195_g001693</name>
</gene>
<evidence type="ECO:0000256" key="4">
    <source>
        <dbReference type="ARBA" id="ARBA00023029"/>
    </source>
</evidence>
<dbReference type="InterPro" id="IPR008336">
    <property type="entry name" value="TopoI_DNA-bd_euk"/>
</dbReference>
<evidence type="ECO:0000256" key="9">
    <source>
        <dbReference type="RuleBase" id="RU365101"/>
    </source>
</evidence>
<feature type="region of interest" description="Disordered" evidence="11">
    <location>
        <begin position="1"/>
        <end position="21"/>
    </location>
</feature>
<feature type="compositionally biased region" description="Basic and acidic residues" evidence="11">
    <location>
        <begin position="37"/>
        <end position="50"/>
    </location>
</feature>
<accession>A0A2K3NQD5</accession>
<keyword evidence="6 8" id="KW-0413">Isomerase</keyword>
<dbReference type="SMART" id="SM00435">
    <property type="entry name" value="TOPEUc"/>
    <property type="match status" value="1"/>
</dbReference>
<keyword evidence="4 8" id="KW-0799">Topoisomerase</keyword>
<dbReference type="InterPro" id="IPR018521">
    <property type="entry name" value="TopoIB_AS"/>
</dbReference>
<evidence type="ECO:0000256" key="1">
    <source>
        <dbReference type="ARBA" id="ARBA00000213"/>
    </source>
</evidence>
<dbReference type="Pfam" id="PF02919">
    <property type="entry name" value="Topoisom_I_N"/>
    <property type="match status" value="2"/>
</dbReference>
<dbReference type="Gene3D" id="1.10.132.10">
    <property type="match status" value="1"/>
</dbReference>
<comment type="caution">
    <text evidence="13">The sequence shown here is derived from an EMBL/GenBank/DDBJ whole genome shotgun (WGS) entry which is preliminary data.</text>
</comment>
<evidence type="ECO:0000256" key="8">
    <source>
        <dbReference type="PROSITE-ProRule" id="PRU01382"/>
    </source>
</evidence>
<evidence type="ECO:0000256" key="5">
    <source>
        <dbReference type="ARBA" id="ARBA00023125"/>
    </source>
</evidence>
<dbReference type="Gene3D" id="2.170.11.10">
    <property type="entry name" value="DNA Topoisomerase I, domain 2"/>
    <property type="match status" value="1"/>
</dbReference>
<comment type="function">
    <text evidence="9">Releases the supercoiling and torsional tension of DNA introduced during the DNA replication and transcription by transiently cleaving and rejoining one strand of the DNA duplex. Introduces a single-strand break via transesterification at the specific target site 5'-[CT]CCTTp site in duplex DNA. The scissile phosphodiester is attacked by the catalytic tyrosine of the enzyme, resulting in the formation of a DNA-(3'-phosphotyrosyl)-enzyme intermediate and the expulsion of a 5'-OH DNA strand. The free DNA strand then undergoes passage around the unbroken strand thus removing DNA supercoils. Finally, in the religation step, the DNA 5'-OH attacks the covalent intermediate to expel the active-site tyrosine and restore the DNA phosphodiester backbone.</text>
</comment>
<dbReference type="InterPro" id="IPR013499">
    <property type="entry name" value="TopoI_euk"/>
</dbReference>
<feature type="domain" description="DNA topoisomerase I eukaryotic-type" evidence="12">
    <location>
        <begin position="577"/>
        <end position="943"/>
    </location>
</feature>
<feature type="region of interest" description="Disordered" evidence="11">
    <location>
        <begin position="220"/>
        <end position="264"/>
    </location>
</feature>
<evidence type="ECO:0000256" key="2">
    <source>
        <dbReference type="ARBA" id="ARBA00004123"/>
    </source>
</evidence>
<feature type="coiled-coil region" evidence="10">
    <location>
        <begin position="849"/>
        <end position="917"/>
    </location>
</feature>
<feature type="region of interest" description="Disordered" evidence="11">
    <location>
        <begin position="36"/>
        <end position="207"/>
    </location>
</feature>
<dbReference type="PANTHER" id="PTHR10290:SF23">
    <property type="entry name" value="DNA TOPOISOMERASE 1 BETA"/>
    <property type="match status" value="1"/>
</dbReference>
<dbReference type="STRING" id="57577.A0A2K3NQD5"/>
<dbReference type="SUPFAM" id="SSF56349">
    <property type="entry name" value="DNA breaking-rejoining enzymes"/>
    <property type="match status" value="1"/>
</dbReference>
<dbReference type="EC" id="5.6.2.1" evidence="9"/>
<evidence type="ECO:0000256" key="11">
    <source>
        <dbReference type="SAM" id="MobiDB-lite"/>
    </source>
</evidence>
<protein>
    <recommendedName>
        <fullName evidence="9">DNA topoisomerase I</fullName>
        <ecNumber evidence="9">5.6.2.1</ecNumber>
    </recommendedName>
    <alternativeName>
        <fullName evidence="9">DNA topoisomerase 1</fullName>
    </alternativeName>
</protein>
<keyword evidence="7" id="KW-0539">Nucleus</keyword>
<evidence type="ECO:0000256" key="10">
    <source>
        <dbReference type="SAM" id="Coils"/>
    </source>
</evidence>
<comment type="subcellular location">
    <subcellularLocation>
        <location evidence="2">Nucleus</location>
    </subcellularLocation>
</comment>
<feature type="compositionally biased region" description="Basic and acidic residues" evidence="11">
    <location>
        <begin position="158"/>
        <end position="167"/>
    </location>
</feature>
<dbReference type="GO" id="GO:0007059">
    <property type="term" value="P:chromosome segregation"/>
    <property type="evidence" value="ECO:0007669"/>
    <property type="project" value="TreeGrafter"/>
</dbReference>
<dbReference type="InterPro" id="IPR025834">
    <property type="entry name" value="TopoI_C_dom"/>
</dbReference>
<reference evidence="13 14" key="1">
    <citation type="journal article" date="2014" name="Am. J. Bot.">
        <title>Genome assembly and annotation for red clover (Trifolium pratense; Fabaceae).</title>
        <authorList>
            <person name="Istvanek J."/>
            <person name="Jaros M."/>
            <person name="Krenek A."/>
            <person name="Repkova J."/>
        </authorList>
    </citation>
    <scope>NUCLEOTIDE SEQUENCE [LARGE SCALE GENOMIC DNA]</scope>
    <source>
        <strain evidence="14">cv. Tatra</strain>
        <tissue evidence="13">Young leaves</tissue>
    </source>
</reference>
<dbReference type="SUPFAM" id="SSF56741">
    <property type="entry name" value="Eukaryotic DNA topoisomerase I, N-terminal DNA-binding fragment"/>
    <property type="match status" value="2"/>
</dbReference>
<dbReference type="GO" id="GO:0003677">
    <property type="term" value="F:DNA binding"/>
    <property type="evidence" value="ECO:0007669"/>
    <property type="project" value="UniProtKB-UniRule"/>
</dbReference>
<dbReference type="ExpressionAtlas" id="A0A2K3NQD5">
    <property type="expression patterns" value="baseline"/>
</dbReference>
<dbReference type="Pfam" id="PF14370">
    <property type="entry name" value="Topo_C_assoc"/>
    <property type="match status" value="1"/>
</dbReference>
<dbReference type="PROSITE" id="PS52038">
    <property type="entry name" value="TOPO_IB_2"/>
    <property type="match status" value="1"/>
</dbReference>
<proteinExistence type="inferred from homology"/>
<dbReference type="Gene3D" id="1.10.10.41">
    <property type="entry name" value="Yeast DNA topoisomerase - domain 1"/>
    <property type="match status" value="1"/>
</dbReference>
<dbReference type="InterPro" id="IPR001631">
    <property type="entry name" value="TopoI"/>
</dbReference>
<dbReference type="InterPro" id="IPR014711">
    <property type="entry name" value="TopoI_cat_a-hlx-sub_euk"/>
</dbReference>
<reference evidence="13 14" key="2">
    <citation type="journal article" date="2017" name="Front. Plant Sci.">
        <title>Gene Classification and Mining of Molecular Markers Useful in Red Clover (Trifolium pratense) Breeding.</title>
        <authorList>
            <person name="Istvanek J."/>
            <person name="Dluhosova J."/>
            <person name="Dluhos P."/>
            <person name="Patkova L."/>
            <person name="Nedelnik J."/>
            <person name="Repkova J."/>
        </authorList>
    </citation>
    <scope>NUCLEOTIDE SEQUENCE [LARGE SCALE GENOMIC DNA]</scope>
    <source>
        <strain evidence="14">cv. Tatra</strain>
        <tissue evidence="13">Young leaves</tissue>
    </source>
</reference>
<dbReference type="FunFam" id="1.10.132.10:FF:000002">
    <property type="entry name" value="DNA topoisomerase I"/>
    <property type="match status" value="1"/>
</dbReference>
<dbReference type="InterPro" id="IPR011010">
    <property type="entry name" value="DNA_brk_join_enz"/>
</dbReference>
<dbReference type="GO" id="GO:0003917">
    <property type="term" value="F:DNA topoisomerase type I (single strand cut, ATP-independent) activity"/>
    <property type="evidence" value="ECO:0007669"/>
    <property type="project" value="UniProtKB-UniRule"/>
</dbReference>
<comment type="catalytic activity">
    <reaction evidence="1 8 9">
        <text>ATP-independent breakage of single-stranded DNA, followed by passage and rejoining.</text>
        <dbReference type="EC" id="5.6.2.1"/>
    </reaction>
</comment>
<dbReference type="GO" id="GO:0006260">
    <property type="term" value="P:DNA replication"/>
    <property type="evidence" value="ECO:0007669"/>
    <property type="project" value="TreeGrafter"/>
</dbReference>
<feature type="compositionally biased region" description="Basic and acidic residues" evidence="11">
    <location>
        <begin position="222"/>
        <end position="231"/>
    </location>
</feature>
<dbReference type="GO" id="GO:0006265">
    <property type="term" value="P:DNA topological change"/>
    <property type="evidence" value="ECO:0007669"/>
    <property type="project" value="UniProtKB-UniRule"/>
</dbReference>
<name>A0A2K3NQD5_TRIPR</name>
<feature type="compositionally biased region" description="Low complexity" evidence="11">
    <location>
        <begin position="56"/>
        <end position="85"/>
    </location>
</feature>
<dbReference type="PANTHER" id="PTHR10290">
    <property type="entry name" value="DNA TOPOISOMERASE I"/>
    <property type="match status" value="1"/>
</dbReference>
<dbReference type="GO" id="GO:0005694">
    <property type="term" value="C:chromosome"/>
    <property type="evidence" value="ECO:0007669"/>
    <property type="project" value="InterPro"/>
</dbReference>
<dbReference type="FunFam" id="1.10.10.41:FF:000001">
    <property type="entry name" value="DNA topoisomerase I"/>
    <property type="match status" value="1"/>
</dbReference>
<feature type="compositionally biased region" description="Polar residues" evidence="11">
    <location>
        <begin position="240"/>
        <end position="250"/>
    </location>
</feature>
<dbReference type="CDD" id="cd00659">
    <property type="entry name" value="Topo_IB_C"/>
    <property type="match status" value="1"/>
</dbReference>
<dbReference type="InterPro" id="IPR036202">
    <property type="entry name" value="TopoI_DNA-bd_euk_N_sf"/>
</dbReference>
<dbReference type="InterPro" id="IPR014727">
    <property type="entry name" value="TopoI_cat_a/b-sub_euk"/>
</dbReference>
<feature type="compositionally biased region" description="Polar residues" evidence="11">
    <location>
        <begin position="86"/>
        <end position="111"/>
    </location>
</feature>
<dbReference type="AlphaFoldDB" id="A0A2K3NQD5"/>
<dbReference type="InterPro" id="IPR013034">
    <property type="entry name" value="DNA_topo_DNA_db_N_dom1"/>
</dbReference>
<comment type="similarity">
    <text evidence="3 8 9">Belongs to the type IB topoisomerase family.</text>
</comment>
<evidence type="ECO:0000313" key="13">
    <source>
        <dbReference type="EMBL" id="PNY05249.1"/>
    </source>
</evidence>
<dbReference type="PROSITE" id="PS00176">
    <property type="entry name" value="TOPO_IB_1"/>
    <property type="match status" value="1"/>
</dbReference>
<evidence type="ECO:0000256" key="3">
    <source>
        <dbReference type="ARBA" id="ARBA00006645"/>
    </source>
</evidence>
<dbReference type="PRINTS" id="PR00416">
    <property type="entry name" value="EUTPISMRASEI"/>
</dbReference>
<dbReference type="InterPro" id="IPR013030">
    <property type="entry name" value="DNA_topo_DNA_db_N_dom2"/>
</dbReference>
<sequence>MTAEASGMLTMSHKFDDEYGPENFKRISVSKSIQLHSEIRKSSSHSHDGQSYKNTSDVPSSNGESSSSINGKAAPSAEASSMESSVGITKASTSNLKTYTRSPSTNSNFPSLGNKKESLLEKTIPINVDEDNNSARPQEDRCEDSEDDSIPLSAMMKKNNDNAKKETPNVLKKSYEDSDDDDIPLSARLSQNIPLSKVQKGQKYGSNAIIKQERTSTLSAKRLLDKSDSLHSSRKKSKPSDPTSSINAKQISVKSESKVEEEEADIPLCQRRNKLAALVDKSSSLKKLANVTKVNKGAAPSFKEKAKFKKSSNKSEHFNSTKLQPSSDDGEKKWTTLVHNGVIFPPPYKPHGVKILYKGKPVTLTPEQEEVATMFAVMRDTEYMQKEIFKCNFWSDWQKLLGQNHVIQNLEDCDFTPIYDWCQIEKDKKKQMSSADKKALREEKIKQEEKYMWAIVDGVKEKARPKAGLKFHISVKCEWRWLCKVANKKFIIGCLGSTNRGLDVPEAARHDALLDLSGHPLHKPFLSQCLLALIPIDNYPSTRGTLPLKLAIKVEEPLKYSTEHPIVGNFRVEPPGLFRGRGEHPKMGKLKRRICPNDVTINIGKDAPVPECHIPGESWKEITHDDTGTWLAKWGDPIKSKLIKYVSLGASSSWKGQSDKEKYEKARMLKSYIGNIRAAYIKGFTSKDITKQQIAVATYFIDKLALRAGNEKDDEEADTVGCCTLKVENVTAEGHNKLKFDFLGKDSIKYENTVEVELPVYNAILKFQKDKRPGDELFDKLDTSILNAHLKELMPKLTAKVFRTFNASFTLDDMLNKETKDGDVAQKVGVYQHANKQVAIICNHQRSVSKSYSAQISKLNEKIDELQAYLKELKIDLDRARKEKPPLKSLDRIEKKIAQTSAKIEKMQRDMHTKEDLKTVALGTSKINYLDPRISVAWCKRHEVPIEKIFSKTLLEKFAWAMDVDPDFRF</sequence>
<dbReference type="EMBL" id="ASHM01000704">
    <property type="protein sequence ID" value="PNY05249.1"/>
    <property type="molecule type" value="Genomic_DNA"/>
</dbReference>
<dbReference type="GO" id="GO:0005730">
    <property type="term" value="C:nucleolus"/>
    <property type="evidence" value="ECO:0007669"/>
    <property type="project" value="TreeGrafter"/>
</dbReference>
<evidence type="ECO:0000313" key="14">
    <source>
        <dbReference type="Proteomes" id="UP000236291"/>
    </source>
</evidence>